<dbReference type="EMBL" id="OX465080">
    <property type="protein sequence ID" value="CAI9282118.1"/>
    <property type="molecule type" value="Genomic_DNA"/>
</dbReference>
<keyword evidence="2" id="KW-1185">Reference proteome</keyword>
<evidence type="ECO:0000313" key="2">
    <source>
        <dbReference type="Proteomes" id="UP001177003"/>
    </source>
</evidence>
<sequence length="158" mass="19005">MKLELIFPYFSLIVKRKKVEHEGIDIDKINDVGRIEIRLRRSNYRLRLSPESTRPKRPRREEVAKFRSFPSDYKCPNRKHHQIFNSHRLIFYRSVGDSGSIPRQRHFVRSSFQSLFVWSNMGFCLLHRKFLHSTSNQIVFGFTSGFRRFTILLLFIQD</sequence>
<accession>A0AA36E4N9</accession>
<organism evidence="1 2">
    <name type="scientific">Lactuca saligna</name>
    <name type="common">Willowleaf lettuce</name>
    <dbReference type="NCBI Taxonomy" id="75948"/>
    <lineage>
        <taxon>Eukaryota</taxon>
        <taxon>Viridiplantae</taxon>
        <taxon>Streptophyta</taxon>
        <taxon>Embryophyta</taxon>
        <taxon>Tracheophyta</taxon>
        <taxon>Spermatophyta</taxon>
        <taxon>Magnoliopsida</taxon>
        <taxon>eudicotyledons</taxon>
        <taxon>Gunneridae</taxon>
        <taxon>Pentapetalae</taxon>
        <taxon>asterids</taxon>
        <taxon>campanulids</taxon>
        <taxon>Asterales</taxon>
        <taxon>Asteraceae</taxon>
        <taxon>Cichorioideae</taxon>
        <taxon>Cichorieae</taxon>
        <taxon>Lactucinae</taxon>
        <taxon>Lactuca</taxon>
    </lineage>
</organism>
<dbReference type="AlphaFoldDB" id="A0AA36E4N9"/>
<evidence type="ECO:0000313" key="1">
    <source>
        <dbReference type="EMBL" id="CAI9282118.1"/>
    </source>
</evidence>
<protein>
    <submittedName>
        <fullName evidence="1">Uncharacterized protein</fullName>
    </submittedName>
</protein>
<reference evidence="1" key="1">
    <citation type="submission" date="2023-04" db="EMBL/GenBank/DDBJ databases">
        <authorList>
            <person name="Vijverberg K."/>
            <person name="Xiong W."/>
            <person name="Schranz E."/>
        </authorList>
    </citation>
    <scope>NUCLEOTIDE SEQUENCE</scope>
</reference>
<name>A0AA36E4N9_LACSI</name>
<gene>
    <name evidence="1" type="ORF">LSALG_LOCUS21774</name>
</gene>
<proteinExistence type="predicted"/>
<dbReference type="Proteomes" id="UP001177003">
    <property type="component" value="Chromosome 4"/>
</dbReference>